<evidence type="ECO:0000313" key="1">
    <source>
        <dbReference type="EMBL" id="GFY21959.1"/>
    </source>
</evidence>
<name>A0A8X6SXQ4_TRICX</name>
<evidence type="ECO:0000313" key="2">
    <source>
        <dbReference type="Proteomes" id="UP000887159"/>
    </source>
</evidence>
<dbReference type="EMBL" id="BMAU01021359">
    <property type="protein sequence ID" value="GFY21959.1"/>
    <property type="molecule type" value="Genomic_DNA"/>
</dbReference>
<gene>
    <name evidence="1" type="ORF">TNCV_3296031</name>
</gene>
<accession>A0A8X6SXQ4</accession>
<dbReference type="Proteomes" id="UP000887159">
    <property type="component" value="Unassembled WGS sequence"/>
</dbReference>
<comment type="caution">
    <text evidence="1">The sequence shown here is derived from an EMBL/GenBank/DDBJ whole genome shotgun (WGS) entry which is preliminary data.</text>
</comment>
<keyword evidence="2" id="KW-1185">Reference proteome</keyword>
<sequence>MGQLIAVTLDNPKQMRWILEVILDGIIKHTVVYTEELIHGTDSNQDDSNINLTWCDSMEGNSSTVNLGSLCNRIDIIFARPELTKKSRGKGDN</sequence>
<reference evidence="1" key="1">
    <citation type="submission" date="2020-08" db="EMBL/GenBank/DDBJ databases">
        <title>Multicomponent nature underlies the extraordinary mechanical properties of spider dragline silk.</title>
        <authorList>
            <person name="Kono N."/>
            <person name="Nakamura H."/>
            <person name="Mori M."/>
            <person name="Yoshida Y."/>
            <person name="Ohtoshi R."/>
            <person name="Malay A.D."/>
            <person name="Moran D.A.P."/>
            <person name="Tomita M."/>
            <person name="Numata K."/>
            <person name="Arakawa K."/>
        </authorList>
    </citation>
    <scope>NUCLEOTIDE SEQUENCE</scope>
</reference>
<proteinExistence type="predicted"/>
<organism evidence="1 2">
    <name type="scientific">Trichonephila clavipes</name>
    <name type="common">Golden silk orbweaver</name>
    <name type="synonym">Nephila clavipes</name>
    <dbReference type="NCBI Taxonomy" id="2585209"/>
    <lineage>
        <taxon>Eukaryota</taxon>
        <taxon>Metazoa</taxon>
        <taxon>Ecdysozoa</taxon>
        <taxon>Arthropoda</taxon>
        <taxon>Chelicerata</taxon>
        <taxon>Arachnida</taxon>
        <taxon>Araneae</taxon>
        <taxon>Araneomorphae</taxon>
        <taxon>Entelegynae</taxon>
        <taxon>Araneoidea</taxon>
        <taxon>Nephilidae</taxon>
        <taxon>Trichonephila</taxon>
    </lineage>
</organism>
<protein>
    <submittedName>
        <fullName evidence="1">Uncharacterized protein</fullName>
    </submittedName>
</protein>
<dbReference type="AlphaFoldDB" id="A0A8X6SXQ4"/>